<dbReference type="Gene3D" id="3.40.190.10">
    <property type="entry name" value="Periplasmic binding protein-like II"/>
    <property type="match status" value="1"/>
</dbReference>
<evidence type="ECO:0000313" key="2">
    <source>
        <dbReference type="Proteomes" id="UP001596353"/>
    </source>
</evidence>
<dbReference type="Pfam" id="PF12974">
    <property type="entry name" value="Phosphonate-bd"/>
    <property type="match status" value="1"/>
</dbReference>
<keyword evidence="2" id="KW-1185">Reference proteome</keyword>
<evidence type="ECO:0000313" key="1">
    <source>
        <dbReference type="EMBL" id="MFC6761154.1"/>
    </source>
</evidence>
<accession>A0ABW2B6C3</accession>
<dbReference type="EMBL" id="JBHSWG010000001">
    <property type="protein sequence ID" value="MFC6761154.1"/>
    <property type="molecule type" value="Genomic_DNA"/>
</dbReference>
<reference evidence="2" key="1">
    <citation type="journal article" date="2019" name="Int. J. Syst. Evol. Microbiol.">
        <title>The Global Catalogue of Microorganisms (GCM) 10K type strain sequencing project: providing services to taxonomists for standard genome sequencing and annotation.</title>
        <authorList>
            <consortium name="The Broad Institute Genomics Platform"/>
            <consortium name="The Broad Institute Genome Sequencing Center for Infectious Disease"/>
            <person name="Wu L."/>
            <person name="Ma J."/>
        </authorList>
    </citation>
    <scope>NUCLEOTIDE SEQUENCE [LARGE SCALE GENOMIC DNA]</scope>
    <source>
        <strain evidence="2">CCUG 66188</strain>
    </source>
</reference>
<dbReference type="PANTHER" id="PTHR35841:SF1">
    <property type="entry name" value="PHOSPHONATES-BINDING PERIPLASMIC PROTEIN"/>
    <property type="match status" value="1"/>
</dbReference>
<organism evidence="1 2">
    <name type="scientific">Sulfitobacter porphyrae</name>
    <dbReference type="NCBI Taxonomy" id="1246864"/>
    <lineage>
        <taxon>Bacteria</taxon>
        <taxon>Pseudomonadati</taxon>
        <taxon>Pseudomonadota</taxon>
        <taxon>Alphaproteobacteria</taxon>
        <taxon>Rhodobacterales</taxon>
        <taxon>Roseobacteraceae</taxon>
        <taxon>Sulfitobacter</taxon>
    </lineage>
</organism>
<sequence length="245" mass="26174">MMYARPETDAALGRYWAHIRAALAGRGIDAPVALSNSADAFAVWTDPELVLSQTCGMPYRTRLHDKVTLVGTPEFGVTGCPPGYYRSAIVVRAGDDRAALADFASARFIYNQTLSQSGFAAIHAAARAAGFWFQDRSQSHGHVNSARAVAEGRADIAALDAVTWRLIRQFEPCATQLRVLAWTEPTPGLPYITARGRDGSAIFGAVAEAMVALSEPDRAALGLKGMVAIPSQDYMAVPNPPPADV</sequence>
<protein>
    <submittedName>
        <fullName evidence="1">Phosphate/phosphite/phosphonate ABC transporter substrate-binding protein</fullName>
    </submittedName>
</protein>
<dbReference type="SUPFAM" id="SSF53850">
    <property type="entry name" value="Periplasmic binding protein-like II"/>
    <property type="match status" value="1"/>
</dbReference>
<dbReference type="PANTHER" id="PTHR35841">
    <property type="entry name" value="PHOSPHONATES-BINDING PERIPLASMIC PROTEIN"/>
    <property type="match status" value="1"/>
</dbReference>
<gene>
    <name evidence="1" type="ORF">ACFQFQ_19460</name>
</gene>
<comment type="caution">
    <text evidence="1">The sequence shown here is derived from an EMBL/GenBank/DDBJ whole genome shotgun (WGS) entry which is preliminary data.</text>
</comment>
<dbReference type="Proteomes" id="UP001596353">
    <property type="component" value="Unassembled WGS sequence"/>
</dbReference>
<name>A0ABW2B6C3_9RHOB</name>
<proteinExistence type="predicted"/>